<feature type="transmembrane region" description="Helical" evidence="1">
    <location>
        <begin position="20"/>
        <end position="42"/>
    </location>
</feature>
<dbReference type="EMBL" id="JAUCMV010000003">
    <property type="protein sequence ID" value="KAK0408655.1"/>
    <property type="molecule type" value="Genomic_DNA"/>
</dbReference>
<gene>
    <name evidence="2" type="ORF">QR680_004077</name>
</gene>
<keyword evidence="1" id="KW-0472">Membrane</keyword>
<keyword evidence="1" id="KW-0812">Transmembrane</keyword>
<evidence type="ECO:0000256" key="1">
    <source>
        <dbReference type="SAM" id="Phobius"/>
    </source>
</evidence>
<evidence type="ECO:0000313" key="3">
    <source>
        <dbReference type="Proteomes" id="UP001175271"/>
    </source>
</evidence>
<evidence type="ECO:0000313" key="2">
    <source>
        <dbReference type="EMBL" id="KAK0408655.1"/>
    </source>
</evidence>
<comment type="caution">
    <text evidence="2">The sequence shown here is derived from an EMBL/GenBank/DDBJ whole genome shotgun (WGS) entry which is preliminary data.</text>
</comment>
<feature type="transmembrane region" description="Helical" evidence="1">
    <location>
        <begin position="89"/>
        <end position="109"/>
    </location>
</feature>
<proteinExistence type="predicted"/>
<name>A0AA39HML1_9BILA</name>
<dbReference type="AlphaFoldDB" id="A0AA39HML1"/>
<protein>
    <submittedName>
        <fullName evidence="2">Uncharacterized protein</fullName>
    </submittedName>
</protein>
<sequence>MWAWTTNRNASETLTSLDRCCCGCIPIRIGTVVFSSFLLFGFVQTFVDHISNSEFDDLPTTLLWLIVNLLFICFLILAIAGAVMKLPNVLLPVLTIVLIYVFWLSMVIVTFAVELRFQLLFDVLAAVNVITWKDARRHKREGSTS</sequence>
<dbReference type="Proteomes" id="UP001175271">
    <property type="component" value="Unassembled WGS sequence"/>
</dbReference>
<keyword evidence="3" id="KW-1185">Reference proteome</keyword>
<organism evidence="2 3">
    <name type="scientific">Steinernema hermaphroditum</name>
    <dbReference type="NCBI Taxonomy" id="289476"/>
    <lineage>
        <taxon>Eukaryota</taxon>
        <taxon>Metazoa</taxon>
        <taxon>Ecdysozoa</taxon>
        <taxon>Nematoda</taxon>
        <taxon>Chromadorea</taxon>
        <taxon>Rhabditida</taxon>
        <taxon>Tylenchina</taxon>
        <taxon>Panagrolaimomorpha</taxon>
        <taxon>Strongyloidoidea</taxon>
        <taxon>Steinernematidae</taxon>
        <taxon>Steinernema</taxon>
    </lineage>
</organism>
<accession>A0AA39HML1</accession>
<reference evidence="2" key="1">
    <citation type="submission" date="2023-06" db="EMBL/GenBank/DDBJ databases">
        <title>Genomic analysis of the entomopathogenic nematode Steinernema hermaphroditum.</title>
        <authorList>
            <person name="Schwarz E.M."/>
            <person name="Heppert J.K."/>
            <person name="Baniya A."/>
            <person name="Schwartz H.T."/>
            <person name="Tan C.-H."/>
            <person name="Antoshechkin I."/>
            <person name="Sternberg P.W."/>
            <person name="Goodrich-Blair H."/>
            <person name="Dillman A.R."/>
        </authorList>
    </citation>
    <scope>NUCLEOTIDE SEQUENCE</scope>
    <source>
        <strain evidence="2">PS9179</strain>
        <tissue evidence="2">Whole animal</tissue>
    </source>
</reference>
<keyword evidence="1" id="KW-1133">Transmembrane helix</keyword>
<feature type="transmembrane region" description="Helical" evidence="1">
    <location>
        <begin position="62"/>
        <end position="82"/>
    </location>
</feature>